<organism evidence="6 7">
    <name type="scientific">Ficus carica</name>
    <name type="common">Common fig</name>
    <dbReference type="NCBI Taxonomy" id="3494"/>
    <lineage>
        <taxon>Eukaryota</taxon>
        <taxon>Viridiplantae</taxon>
        <taxon>Streptophyta</taxon>
        <taxon>Embryophyta</taxon>
        <taxon>Tracheophyta</taxon>
        <taxon>Spermatophyta</taxon>
        <taxon>Magnoliopsida</taxon>
        <taxon>eudicotyledons</taxon>
        <taxon>Gunneridae</taxon>
        <taxon>Pentapetalae</taxon>
        <taxon>rosids</taxon>
        <taxon>fabids</taxon>
        <taxon>Rosales</taxon>
        <taxon>Moraceae</taxon>
        <taxon>Ficeae</taxon>
        <taxon>Ficus</taxon>
    </lineage>
</organism>
<dbReference type="PANTHER" id="PTHR31719">
    <property type="entry name" value="NAC TRANSCRIPTION FACTOR 56"/>
    <property type="match status" value="1"/>
</dbReference>
<dbReference type="InterPro" id="IPR003441">
    <property type="entry name" value="NAC-dom"/>
</dbReference>
<reference evidence="6" key="1">
    <citation type="submission" date="2023-07" db="EMBL/GenBank/DDBJ databases">
        <title>draft genome sequence of fig (Ficus carica).</title>
        <authorList>
            <person name="Takahashi T."/>
            <person name="Nishimura K."/>
        </authorList>
    </citation>
    <scope>NUCLEOTIDE SEQUENCE</scope>
</reference>
<dbReference type="Proteomes" id="UP001187192">
    <property type="component" value="Unassembled WGS sequence"/>
</dbReference>
<evidence type="ECO:0000256" key="1">
    <source>
        <dbReference type="ARBA" id="ARBA00023015"/>
    </source>
</evidence>
<evidence type="ECO:0000313" key="7">
    <source>
        <dbReference type="Proteomes" id="UP001187192"/>
    </source>
</evidence>
<keyword evidence="7" id="KW-1185">Reference proteome</keyword>
<dbReference type="Pfam" id="PF02365">
    <property type="entry name" value="NAM"/>
    <property type="match status" value="1"/>
</dbReference>
<dbReference type="GO" id="GO:0006355">
    <property type="term" value="P:regulation of DNA-templated transcription"/>
    <property type="evidence" value="ECO:0007669"/>
    <property type="project" value="InterPro"/>
</dbReference>
<dbReference type="AlphaFoldDB" id="A0AA88AEH0"/>
<keyword evidence="2" id="KW-0238">DNA-binding</keyword>
<gene>
    <name evidence="6" type="ORF">TIFTF001_023322</name>
</gene>
<evidence type="ECO:0000313" key="6">
    <source>
        <dbReference type="EMBL" id="GMN54194.1"/>
    </source>
</evidence>
<keyword evidence="3" id="KW-0804">Transcription</keyword>
<dbReference type="InterPro" id="IPR036093">
    <property type="entry name" value="NAC_dom_sf"/>
</dbReference>
<dbReference type="PROSITE" id="PS51005">
    <property type="entry name" value="NAC"/>
    <property type="match status" value="1"/>
</dbReference>
<dbReference type="SUPFAM" id="SSF101941">
    <property type="entry name" value="NAC domain"/>
    <property type="match status" value="1"/>
</dbReference>
<proteinExistence type="predicted"/>
<protein>
    <recommendedName>
        <fullName evidence="5">NAC domain-containing protein</fullName>
    </recommendedName>
</protein>
<sequence length="242" mass="28431">MEIGTSANYPWPSPVGYRFSPTDAELVCYYLKNKAMNDSIEDPTNRFQELELYNFSPEQLREKYGEQKEREMYVFVKKILKHRNGTRLQRRTTSNGHWLACSRKQDIVFDGRLVGHRVNLVYRIGEGRGTKTDWLMHEYRLPDHMMLDEWILCKVYLKKHEEIKTRANAVVKPHTVPCKQECSWPFSAPATAEQSTAMISSDDEIHWQDFDYIIPPDYLSIVMDWQSKEADSVSHGHVQLQQ</sequence>
<dbReference type="GO" id="GO:0003677">
    <property type="term" value="F:DNA binding"/>
    <property type="evidence" value="ECO:0007669"/>
    <property type="project" value="UniProtKB-KW"/>
</dbReference>
<evidence type="ECO:0000256" key="2">
    <source>
        <dbReference type="ARBA" id="ARBA00023125"/>
    </source>
</evidence>
<accession>A0AA88AEH0</accession>
<evidence type="ECO:0000256" key="3">
    <source>
        <dbReference type="ARBA" id="ARBA00023163"/>
    </source>
</evidence>
<evidence type="ECO:0000259" key="5">
    <source>
        <dbReference type="PROSITE" id="PS51005"/>
    </source>
</evidence>
<evidence type="ECO:0000256" key="4">
    <source>
        <dbReference type="ARBA" id="ARBA00023242"/>
    </source>
</evidence>
<feature type="domain" description="NAC" evidence="5">
    <location>
        <begin position="13"/>
        <end position="158"/>
    </location>
</feature>
<dbReference type="Gene3D" id="2.170.150.80">
    <property type="entry name" value="NAC domain"/>
    <property type="match status" value="1"/>
</dbReference>
<comment type="caution">
    <text evidence="6">The sequence shown here is derived from an EMBL/GenBank/DDBJ whole genome shotgun (WGS) entry which is preliminary data.</text>
</comment>
<dbReference type="PANTHER" id="PTHR31719:SF179">
    <property type="entry name" value="OS08G0148400 PROTEIN"/>
    <property type="match status" value="1"/>
</dbReference>
<keyword evidence="4" id="KW-0539">Nucleus</keyword>
<dbReference type="EMBL" id="BTGU01000050">
    <property type="protein sequence ID" value="GMN54194.1"/>
    <property type="molecule type" value="Genomic_DNA"/>
</dbReference>
<name>A0AA88AEH0_FICCA</name>
<keyword evidence="1" id="KW-0805">Transcription regulation</keyword>